<evidence type="ECO:0000313" key="4">
    <source>
        <dbReference type="Proteomes" id="UP000664344"/>
    </source>
</evidence>
<dbReference type="PROSITE" id="PS50848">
    <property type="entry name" value="START"/>
    <property type="match status" value="1"/>
</dbReference>
<dbReference type="InterPro" id="IPR028347">
    <property type="entry name" value="START_dom_prot"/>
</dbReference>
<organism evidence="3 4">
    <name type="scientific">Marinobacter daepoensis</name>
    <dbReference type="NCBI Taxonomy" id="262077"/>
    <lineage>
        <taxon>Bacteria</taxon>
        <taxon>Pseudomonadati</taxon>
        <taxon>Pseudomonadota</taxon>
        <taxon>Gammaproteobacteria</taxon>
        <taxon>Pseudomonadales</taxon>
        <taxon>Marinobacteraceae</taxon>
        <taxon>Marinobacter</taxon>
    </lineage>
</organism>
<feature type="signal peptide" evidence="1">
    <location>
        <begin position="1"/>
        <end position="22"/>
    </location>
</feature>
<dbReference type="PANTHER" id="PTHR19308:SF14">
    <property type="entry name" value="START DOMAIN-CONTAINING PROTEIN"/>
    <property type="match status" value="1"/>
</dbReference>
<protein>
    <recommendedName>
        <fullName evidence="2">START domain-containing protein</fullName>
    </recommendedName>
</protein>
<comment type="caution">
    <text evidence="3">The sequence shown here is derived from an EMBL/GenBank/DDBJ whole genome shotgun (WGS) entry which is preliminary data.</text>
</comment>
<dbReference type="Gene3D" id="3.30.530.20">
    <property type="match status" value="1"/>
</dbReference>
<dbReference type="InterPro" id="IPR051213">
    <property type="entry name" value="START_lipid_transfer"/>
</dbReference>
<keyword evidence="4" id="KW-1185">Reference proteome</keyword>
<proteinExistence type="predicted"/>
<accession>A0ABS3BBZ1</accession>
<evidence type="ECO:0000259" key="2">
    <source>
        <dbReference type="PROSITE" id="PS50848"/>
    </source>
</evidence>
<dbReference type="InterPro" id="IPR002913">
    <property type="entry name" value="START_lipid-bd_dom"/>
</dbReference>
<dbReference type="InterPro" id="IPR023393">
    <property type="entry name" value="START-like_dom_sf"/>
</dbReference>
<dbReference type="SUPFAM" id="SSF55961">
    <property type="entry name" value="Bet v1-like"/>
    <property type="match status" value="1"/>
</dbReference>
<dbReference type="PIRSF" id="PIRSF039033">
    <property type="entry name" value="START_dom"/>
    <property type="match status" value="1"/>
</dbReference>
<dbReference type="EMBL" id="JAFKDB010000008">
    <property type="protein sequence ID" value="MBN7769139.1"/>
    <property type="molecule type" value="Genomic_DNA"/>
</dbReference>
<keyword evidence="1" id="KW-0732">Signal</keyword>
<feature type="domain" description="START" evidence="2">
    <location>
        <begin position="25"/>
        <end position="207"/>
    </location>
</feature>
<name>A0ABS3BBZ1_9GAMM</name>
<dbReference type="Pfam" id="PF01852">
    <property type="entry name" value="START"/>
    <property type="match status" value="1"/>
</dbReference>
<feature type="chain" id="PRO_5046816945" description="START domain-containing protein" evidence="1">
    <location>
        <begin position="23"/>
        <end position="227"/>
    </location>
</feature>
<dbReference type="Proteomes" id="UP000664344">
    <property type="component" value="Unassembled WGS sequence"/>
</dbReference>
<evidence type="ECO:0000256" key="1">
    <source>
        <dbReference type="SAM" id="SignalP"/>
    </source>
</evidence>
<dbReference type="RefSeq" id="WP_206556826.1">
    <property type="nucleotide sequence ID" value="NZ_JAFKDB010000008.1"/>
</dbReference>
<gene>
    <name evidence="3" type="ORF">JYP53_04365</name>
</gene>
<reference evidence="3 4" key="1">
    <citation type="submission" date="2021-02" db="EMBL/GenBank/DDBJ databases">
        <title>PHA producing bacteria isolated from coastal sediment in Guangdong, Shenzhen.</title>
        <authorList>
            <person name="Zheng W."/>
            <person name="Yu S."/>
            <person name="Huang Y."/>
        </authorList>
    </citation>
    <scope>NUCLEOTIDE SEQUENCE [LARGE SCALE GENOMIC DNA]</scope>
    <source>
        <strain evidence="3 4">TN21-5</strain>
    </source>
</reference>
<evidence type="ECO:0000313" key="3">
    <source>
        <dbReference type="EMBL" id="MBN7769139.1"/>
    </source>
</evidence>
<dbReference type="PANTHER" id="PTHR19308">
    <property type="entry name" value="PHOSPHATIDYLCHOLINE TRANSFER PROTEIN"/>
    <property type="match status" value="1"/>
</dbReference>
<sequence>MKKRLPSLLTAVFLAVALPVKADAWEVNEQGELRTEVTTYVRSVEDSPIKQFRGVVETPHSALTALAVIDDISLCSRWIYNCQQAKYHYTDDGERRLWMMFDGVWPAADRDVVMQSEFVQQEPGGPVRVVSIGEPSAAPEQGGYVRIPMLNNSFYVEPLEDGWTRVTFTTHMNPGGLVPAWIANMVATDAPMRTLEGLKKMMELSPYRDYSAQTPPPELLGKHALSF</sequence>